<evidence type="ECO:0000256" key="1">
    <source>
        <dbReference type="SAM" id="SignalP"/>
    </source>
</evidence>
<organism evidence="2 3">
    <name type="scientific">Pseudoalteromonas luteoviolacea</name>
    <dbReference type="NCBI Taxonomy" id="43657"/>
    <lineage>
        <taxon>Bacteria</taxon>
        <taxon>Pseudomonadati</taxon>
        <taxon>Pseudomonadota</taxon>
        <taxon>Gammaproteobacteria</taxon>
        <taxon>Alteromonadales</taxon>
        <taxon>Pseudoalteromonadaceae</taxon>
        <taxon>Pseudoalteromonas</taxon>
    </lineage>
</organism>
<dbReference type="RefSeq" id="WP_039609678.1">
    <property type="nucleotide sequence ID" value="NZ_JWIC01000006.1"/>
</dbReference>
<dbReference type="AlphaFoldDB" id="A0A0C1QB39"/>
<accession>A0A0C1QB39</accession>
<evidence type="ECO:0008006" key="4">
    <source>
        <dbReference type="Google" id="ProtNLM"/>
    </source>
</evidence>
<dbReference type="EMBL" id="JWIC01000006">
    <property type="protein sequence ID" value="KID56610.1"/>
    <property type="molecule type" value="Genomic_DNA"/>
</dbReference>
<evidence type="ECO:0000313" key="2">
    <source>
        <dbReference type="EMBL" id="KID56610.1"/>
    </source>
</evidence>
<dbReference type="OrthoDB" id="7059960at2"/>
<feature type="signal peptide" evidence="1">
    <location>
        <begin position="1"/>
        <end position="19"/>
    </location>
</feature>
<reference evidence="2 3" key="1">
    <citation type="submission" date="2014-12" db="EMBL/GenBank/DDBJ databases">
        <title>Draft Genome Sequence of Pseudoalteromonas luteoviolacea HI1.</title>
        <authorList>
            <person name="Asahina A.Y."/>
            <person name="Hadfield M.G."/>
        </authorList>
    </citation>
    <scope>NUCLEOTIDE SEQUENCE [LARGE SCALE GENOMIC DNA]</scope>
    <source>
        <strain evidence="2 3">HI1</strain>
    </source>
</reference>
<gene>
    <name evidence="2" type="ORF">JF50_11790</name>
</gene>
<sequence>MNNFFICLVFLVFSMSVFAECPTTSTRHVKGDEPLASVLYEAAKKAEMGSWQDGTFNWEVFSYLGSLTDEKGRKLYVTYLETIWGASSCRGSYRLIFFNEKMEQVGQYSSIEKPKFIGPNKLAFPYEDEPITEWEFKGKLPSCLEVADDCFELKNGKSALGY</sequence>
<keyword evidence="1" id="KW-0732">Signal</keyword>
<protein>
    <recommendedName>
        <fullName evidence="4">Lipoprotein</fullName>
    </recommendedName>
</protein>
<proteinExistence type="predicted"/>
<comment type="caution">
    <text evidence="2">The sequence shown here is derived from an EMBL/GenBank/DDBJ whole genome shotgun (WGS) entry which is preliminary data.</text>
</comment>
<feature type="chain" id="PRO_5002136765" description="Lipoprotein" evidence="1">
    <location>
        <begin position="20"/>
        <end position="162"/>
    </location>
</feature>
<name>A0A0C1QB39_9GAMM</name>
<evidence type="ECO:0000313" key="3">
    <source>
        <dbReference type="Proteomes" id="UP000031327"/>
    </source>
</evidence>
<dbReference type="Proteomes" id="UP000031327">
    <property type="component" value="Unassembled WGS sequence"/>
</dbReference>